<accession>A0ABW8CCJ4</accession>
<evidence type="ECO:0000313" key="2">
    <source>
        <dbReference type="Proteomes" id="UP001614394"/>
    </source>
</evidence>
<evidence type="ECO:0000313" key="1">
    <source>
        <dbReference type="EMBL" id="MFI9103091.1"/>
    </source>
</evidence>
<dbReference type="NCBIfam" id="NF042934">
    <property type="entry name" value="cis_reg_atten"/>
    <property type="match status" value="1"/>
</dbReference>
<protein>
    <submittedName>
        <fullName evidence="1">Leader peptide</fullName>
    </submittedName>
</protein>
<keyword evidence="2" id="KW-1185">Reference proteome</keyword>
<organism evidence="1 2">
    <name type="scientific">Streptomyces fildesensis</name>
    <dbReference type="NCBI Taxonomy" id="375757"/>
    <lineage>
        <taxon>Bacteria</taxon>
        <taxon>Bacillati</taxon>
        <taxon>Actinomycetota</taxon>
        <taxon>Actinomycetes</taxon>
        <taxon>Kitasatosporales</taxon>
        <taxon>Streptomycetaceae</taxon>
        <taxon>Streptomyces</taxon>
    </lineage>
</organism>
<dbReference type="Proteomes" id="UP001614394">
    <property type="component" value="Unassembled WGS sequence"/>
</dbReference>
<dbReference type="InterPro" id="IPR049979">
    <property type="entry name" value="Cys_resp_CS_actino"/>
</dbReference>
<name>A0ABW8CCJ4_9ACTN</name>
<comment type="caution">
    <text evidence="1">The sequence shown here is derived from an EMBL/GenBank/DDBJ whole genome shotgun (WGS) entry which is preliminary data.</text>
</comment>
<dbReference type="RefSeq" id="WP_399651607.1">
    <property type="nucleotide sequence ID" value="NZ_JBITYG010000006.1"/>
</dbReference>
<proteinExistence type="predicted"/>
<reference evidence="1 2" key="1">
    <citation type="submission" date="2024-10" db="EMBL/GenBank/DDBJ databases">
        <title>The Natural Products Discovery Center: Release of the First 8490 Sequenced Strains for Exploring Actinobacteria Biosynthetic Diversity.</title>
        <authorList>
            <person name="Kalkreuter E."/>
            <person name="Kautsar S.A."/>
            <person name="Yang D."/>
            <person name="Bader C.D."/>
            <person name="Teijaro C.N."/>
            <person name="Fluegel L."/>
            <person name="Davis C.M."/>
            <person name="Simpson J.R."/>
            <person name="Lauterbach L."/>
            <person name="Steele A.D."/>
            <person name="Gui C."/>
            <person name="Meng S."/>
            <person name="Li G."/>
            <person name="Viehrig K."/>
            <person name="Ye F."/>
            <person name="Su P."/>
            <person name="Kiefer A.F."/>
            <person name="Nichols A."/>
            <person name="Cepeda A.J."/>
            <person name="Yan W."/>
            <person name="Fan B."/>
            <person name="Jiang Y."/>
            <person name="Adhikari A."/>
            <person name="Zheng C.-J."/>
            <person name="Schuster L."/>
            <person name="Cowan T.M."/>
            <person name="Smanski M.J."/>
            <person name="Chevrette M.G."/>
            <person name="De Carvalho L.P.S."/>
            <person name="Shen B."/>
        </authorList>
    </citation>
    <scope>NUCLEOTIDE SEQUENCE [LARGE SCALE GENOMIC DNA]</scope>
    <source>
        <strain evidence="1 2">NPDC053399</strain>
    </source>
</reference>
<sequence length="39" mass="4245">MQAESGRFVVESLVPRGCVHLYSRSHIDLLRVAGALCCA</sequence>
<dbReference type="EMBL" id="JBITYG010000006">
    <property type="protein sequence ID" value="MFI9103091.1"/>
    <property type="molecule type" value="Genomic_DNA"/>
</dbReference>
<gene>
    <name evidence="1" type="ORF">ACIGXA_21465</name>
</gene>